<dbReference type="RefSeq" id="WP_069664302.1">
    <property type="nucleotide sequence ID" value="NZ_JBHUJJ010000001.1"/>
</dbReference>
<keyword evidence="1" id="KW-1133">Transmembrane helix</keyword>
<dbReference type="EMBL" id="MIJY01000043">
    <property type="protein sequence ID" value="OEG10521.1"/>
    <property type="molecule type" value="Genomic_DNA"/>
</dbReference>
<feature type="transmembrane region" description="Helical" evidence="1">
    <location>
        <begin position="151"/>
        <end position="171"/>
    </location>
</feature>
<reference evidence="3" key="1">
    <citation type="submission" date="2016-09" db="EMBL/GenBank/DDBJ databases">
        <authorList>
            <person name="Gulvik C.A."/>
        </authorList>
    </citation>
    <scope>NUCLEOTIDE SEQUENCE [LARGE SCALE GENOMIC DNA]</scope>
    <source>
        <strain evidence="3">LMG 8895</strain>
    </source>
</reference>
<dbReference type="Proteomes" id="UP000095094">
    <property type="component" value="Unassembled WGS sequence"/>
</dbReference>
<keyword evidence="1" id="KW-0472">Membrane</keyword>
<organism evidence="2 3">
    <name type="scientific">Enterococcus termitis</name>
    <dbReference type="NCBI Taxonomy" id="332950"/>
    <lineage>
        <taxon>Bacteria</taxon>
        <taxon>Bacillati</taxon>
        <taxon>Bacillota</taxon>
        <taxon>Bacilli</taxon>
        <taxon>Lactobacillales</taxon>
        <taxon>Enterococcaceae</taxon>
        <taxon>Enterococcus</taxon>
    </lineage>
</organism>
<proteinExistence type="predicted"/>
<gene>
    <name evidence="2" type="ORF">BCR25_08585</name>
</gene>
<feature type="transmembrane region" description="Helical" evidence="1">
    <location>
        <begin position="106"/>
        <end position="131"/>
    </location>
</feature>
<comment type="caution">
    <text evidence="2">The sequence shown here is derived from an EMBL/GenBank/DDBJ whole genome shotgun (WGS) entry which is preliminary data.</text>
</comment>
<keyword evidence="1" id="KW-0812">Transmembrane</keyword>
<dbReference type="AlphaFoldDB" id="A0A1E5GCZ1"/>
<evidence type="ECO:0000256" key="1">
    <source>
        <dbReference type="SAM" id="Phobius"/>
    </source>
</evidence>
<feature type="transmembrane region" description="Helical" evidence="1">
    <location>
        <begin position="50"/>
        <end position="74"/>
    </location>
</feature>
<name>A0A1E5GCZ1_9ENTE</name>
<keyword evidence="3" id="KW-1185">Reference proteome</keyword>
<sequence>MINILKTELYKLYKRKIFLAILILSSFSLLYSLGVFLGWDFVEISGEIDIITFCTVMWSLLMMLGIPLIMFSYLAASTAGGEIQDGQILFEISHSKSRKKLMIGKFSAIVTIILVCYILNFILSSIFYILFMARSSVGNTDFFSFESYHGILLLKSFAGILLLIFLSAMAFAFSINFGVFRSIVFALVVYVVLKMLMYIHSINVFVPGYLTLFDKADFSMPTLIYQSIFLIFLTIAVIAVTLKNFNHKDF</sequence>
<evidence type="ECO:0000313" key="2">
    <source>
        <dbReference type="EMBL" id="OEG10521.1"/>
    </source>
</evidence>
<evidence type="ECO:0000313" key="3">
    <source>
        <dbReference type="Proteomes" id="UP000095094"/>
    </source>
</evidence>
<protein>
    <submittedName>
        <fullName evidence="2">Uncharacterized protein</fullName>
    </submittedName>
</protein>
<dbReference type="OrthoDB" id="2184704at2"/>
<feature type="transmembrane region" description="Helical" evidence="1">
    <location>
        <begin position="223"/>
        <end position="242"/>
    </location>
</feature>
<accession>A0A1E5GCZ1</accession>
<feature type="transmembrane region" description="Helical" evidence="1">
    <location>
        <begin position="17"/>
        <end position="38"/>
    </location>
</feature>
<feature type="transmembrane region" description="Helical" evidence="1">
    <location>
        <begin position="183"/>
        <end position="203"/>
    </location>
</feature>